<reference evidence="1" key="1">
    <citation type="submission" date="2013-05" db="EMBL/GenBank/DDBJ databases">
        <authorList>
            <person name="Harkins D.M."/>
            <person name="Durkin A.S."/>
            <person name="Brinkac L.M."/>
            <person name="Haft D.H."/>
            <person name="Selengut J.D."/>
            <person name="Sanka R."/>
            <person name="DePew J."/>
            <person name="Purushe J."/>
            <person name="Hartskeerl R.A."/>
            <person name="Ahmed A."/>
            <person name="van der Linden H."/>
            <person name="Goris M.G.A."/>
            <person name="Vinetz J.M."/>
            <person name="Sutton G.G."/>
            <person name="Nierman W.C."/>
            <person name="Fouts D.E."/>
        </authorList>
    </citation>
    <scope>NUCLEOTIDE SEQUENCE [LARGE SCALE GENOMIC DNA]</scope>
    <source>
        <strain evidence="1">L 60</strain>
    </source>
</reference>
<evidence type="ECO:0000313" key="2">
    <source>
        <dbReference type="Proteomes" id="UP000018747"/>
    </source>
</evidence>
<gene>
    <name evidence="1" type="ORF">LEP1GSC062_0708</name>
</gene>
<dbReference type="Proteomes" id="UP000018747">
    <property type="component" value="Unassembled WGS sequence"/>
</dbReference>
<sequence>MSKRAVKTALQEYRFWGENLLIELRKNRPKKTFAPFYRLQWTYWNRKAGIIVS</sequence>
<comment type="caution">
    <text evidence="1">The sequence shown here is derived from an EMBL/GenBank/DDBJ whole genome shotgun (WGS) entry which is preliminary data.</text>
</comment>
<protein>
    <submittedName>
        <fullName evidence="1">Uncharacterized protein</fullName>
    </submittedName>
</protein>
<evidence type="ECO:0000313" key="1">
    <source>
        <dbReference type="EMBL" id="EQA63817.1"/>
    </source>
</evidence>
<proteinExistence type="predicted"/>
<dbReference type="EMBL" id="AHMT02000015">
    <property type="protein sequence ID" value="EQA63817.1"/>
    <property type="molecule type" value="Genomic_DNA"/>
</dbReference>
<accession>V6I2T5</accession>
<name>V6I2T5_9LEPT</name>
<keyword evidence="2" id="KW-1185">Reference proteome</keyword>
<organism evidence="1 2">
    <name type="scientific">Leptospira alexanderi serovar Manhao 3 str. L 60</name>
    <dbReference type="NCBI Taxonomy" id="1049759"/>
    <lineage>
        <taxon>Bacteria</taxon>
        <taxon>Pseudomonadati</taxon>
        <taxon>Spirochaetota</taxon>
        <taxon>Spirochaetia</taxon>
        <taxon>Leptospirales</taxon>
        <taxon>Leptospiraceae</taxon>
        <taxon>Leptospira</taxon>
    </lineage>
</organism>
<dbReference type="AlphaFoldDB" id="V6I2T5"/>